<evidence type="ECO:0000256" key="9">
    <source>
        <dbReference type="ARBA" id="ARBA00033999"/>
    </source>
</evidence>
<dbReference type="GO" id="GO:0000719">
    <property type="term" value="P:photoreactive repair"/>
    <property type="evidence" value="ECO:0007669"/>
    <property type="project" value="UniProtKB-ARBA"/>
</dbReference>
<keyword evidence="17" id="KW-1185">Reference proteome</keyword>
<feature type="binding site" evidence="12">
    <location>
        <begin position="376"/>
        <end position="378"/>
    </location>
    <ligand>
        <name>FAD</name>
        <dbReference type="ChEBI" id="CHEBI:57692"/>
    </ligand>
</feature>
<dbReference type="PROSITE" id="PS00394">
    <property type="entry name" value="DNA_PHOTOLYASES_1_1"/>
    <property type="match status" value="1"/>
</dbReference>
<feature type="binding site" evidence="12">
    <location>
        <begin position="238"/>
        <end position="242"/>
    </location>
    <ligand>
        <name>FAD</name>
        <dbReference type="ChEBI" id="CHEBI:57692"/>
    </ligand>
</feature>
<feature type="site" description="Electron transfer via tryptophanyl radical" evidence="13">
    <location>
        <position position="386"/>
    </location>
</feature>
<dbReference type="EMBL" id="SLWX01000007">
    <property type="protein sequence ID" value="TCO75739.1"/>
    <property type="molecule type" value="Genomic_DNA"/>
</dbReference>
<dbReference type="Proteomes" id="UP000294980">
    <property type="component" value="Unassembled WGS sequence"/>
</dbReference>
<dbReference type="InterPro" id="IPR002081">
    <property type="entry name" value="Cryptochrome/DNA_photolyase_1"/>
</dbReference>
<dbReference type="OrthoDB" id="9772484at2"/>
<evidence type="ECO:0000313" key="16">
    <source>
        <dbReference type="EMBL" id="TCO75739.1"/>
    </source>
</evidence>
<evidence type="ECO:0000256" key="14">
    <source>
        <dbReference type="RuleBase" id="RU004182"/>
    </source>
</evidence>
<keyword evidence="7 14" id="KW-0157">Chromophore</keyword>
<keyword evidence="6 12" id="KW-0274">FAD</keyword>
<evidence type="ECO:0000256" key="5">
    <source>
        <dbReference type="ARBA" id="ARBA00022630"/>
    </source>
</evidence>
<evidence type="ECO:0000256" key="11">
    <source>
        <dbReference type="ARBA" id="ARBA00083107"/>
    </source>
</evidence>
<comment type="similarity">
    <text evidence="2">Belongs to the DNA photolyase class-1 family.</text>
</comment>
<evidence type="ECO:0000259" key="15">
    <source>
        <dbReference type="PROSITE" id="PS51645"/>
    </source>
</evidence>
<gene>
    <name evidence="16" type="ORF">EV688_107163</name>
</gene>
<dbReference type="GO" id="GO:0009416">
    <property type="term" value="P:response to light stimulus"/>
    <property type="evidence" value="ECO:0007669"/>
    <property type="project" value="TreeGrafter"/>
</dbReference>
<organism evidence="16 17">
    <name type="scientific">Chromatocurvus halotolerans</name>
    <dbReference type="NCBI Taxonomy" id="1132028"/>
    <lineage>
        <taxon>Bacteria</taxon>
        <taxon>Pseudomonadati</taxon>
        <taxon>Pseudomonadota</taxon>
        <taxon>Gammaproteobacteria</taxon>
        <taxon>Cellvibrionales</taxon>
        <taxon>Halieaceae</taxon>
        <taxon>Chromatocurvus</taxon>
    </lineage>
</organism>
<dbReference type="Gene3D" id="1.25.40.80">
    <property type="match status" value="1"/>
</dbReference>
<evidence type="ECO:0000256" key="12">
    <source>
        <dbReference type="PIRSR" id="PIRSR602081-1"/>
    </source>
</evidence>
<dbReference type="InterPro" id="IPR006050">
    <property type="entry name" value="DNA_photolyase_N"/>
</dbReference>
<dbReference type="InterPro" id="IPR036155">
    <property type="entry name" value="Crypto/Photolyase_N_sf"/>
</dbReference>
<dbReference type="PANTHER" id="PTHR11455">
    <property type="entry name" value="CRYPTOCHROME"/>
    <property type="match status" value="1"/>
</dbReference>
<feature type="site" description="Electron transfer via tryptophanyl radical" evidence="13">
    <location>
        <position position="310"/>
    </location>
</feature>
<dbReference type="GO" id="GO:0003904">
    <property type="term" value="F:deoxyribodipyrimidine photo-lyase activity"/>
    <property type="evidence" value="ECO:0007669"/>
    <property type="project" value="UniProtKB-EC"/>
</dbReference>
<dbReference type="InterPro" id="IPR018394">
    <property type="entry name" value="DNA_photolyase_1_CS_C"/>
</dbReference>
<comment type="catalytic activity">
    <reaction evidence="9">
        <text>cyclobutadipyrimidine (in DNA) = 2 pyrimidine residues (in DNA).</text>
        <dbReference type="EC" id="4.1.99.3"/>
    </reaction>
</comment>
<comment type="similarity">
    <text evidence="14">Belongs to the DNA photolyase family.</text>
</comment>
<dbReference type="Pfam" id="PF03441">
    <property type="entry name" value="FAD_binding_7"/>
    <property type="match status" value="1"/>
</dbReference>
<reference evidence="16 17" key="1">
    <citation type="submission" date="2019-03" db="EMBL/GenBank/DDBJ databases">
        <title>Genomic Encyclopedia of Type Strains, Phase IV (KMG-IV): sequencing the most valuable type-strain genomes for metagenomic binning, comparative biology and taxonomic classification.</title>
        <authorList>
            <person name="Goeker M."/>
        </authorList>
    </citation>
    <scope>NUCLEOTIDE SEQUENCE [LARGE SCALE GENOMIC DNA]</scope>
    <source>
        <strain evidence="16 17">DSM 23344</strain>
    </source>
</reference>
<evidence type="ECO:0000256" key="3">
    <source>
        <dbReference type="ARBA" id="ARBA00013149"/>
    </source>
</evidence>
<dbReference type="SUPFAM" id="SSF52425">
    <property type="entry name" value="Cryptochrome/photolyase, N-terminal domain"/>
    <property type="match status" value="1"/>
</dbReference>
<dbReference type="GO" id="GO:0071949">
    <property type="term" value="F:FAD binding"/>
    <property type="evidence" value="ECO:0007669"/>
    <property type="project" value="TreeGrafter"/>
</dbReference>
<comment type="caution">
    <text evidence="16">The sequence shown here is derived from an EMBL/GenBank/DDBJ whole genome shotgun (WGS) entry which is preliminary data.</text>
</comment>
<evidence type="ECO:0000256" key="7">
    <source>
        <dbReference type="ARBA" id="ARBA00022991"/>
    </source>
</evidence>
<proteinExistence type="inferred from homology"/>
<dbReference type="InterPro" id="IPR005101">
    <property type="entry name" value="Cryptochr/Photolyase_FAD-bd"/>
</dbReference>
<evidence type="ECO:0000313" key="17">
    <source>
        <dbReference type="Proteomes" id="UP000294980"/>
    </source>
</evidence>
<evidence type="ECO:0000256" key="6">
    <source>
        <dbReference type="ARBA" id="ARBA00022827"/>
    </source>
</evidence>
<evidence type="ECO:0000256" key="1">
    <source>
        <dbReference type="ARBA" id="ARBA00001932"/>
    </source>
</evidence>
<feature type="binding site" evidence="12">
    <location>
        <position position="226"/>
    </location>
    <ligand>
        <name>FAD</name>
        <dbReference type="ChEBI" id="CHEBI:57692"/>
    </ligand>
</feature>
<dbReference type="RefSeq" id="WP_117317836.1">
    <property type="nucleotide sequence ID" value="NZ_QQSW01000009.1"/>
</dbReference>
<name>A0A4R2KWT3_9GAMM</name>
<dbReference type="AlphaFoldDB" id="A0A4R2KWT3"/>
<dbReference type="PROSITE" id="PS51645">
    <property type="entry name" value="PHR_CRY_ALPHA_BETA"/>
    <property type="match status" value="1"/>
</dbReference>
<dbReference type="SUPFAM" id="SSF48173">
    <property type="entry name" value="Cryptochrome/photolyase FAD-binding domain"/>
    <property type="match status" value="1"/>
</dbReference>
<protein>
    <recommendedName>
        <fullName evidence="4">Deoxyribodipyrimidine photo-lyase</fullName>
        <ecNumber evidence="3">4.1.99.3</ecNumber>
    </recommendedName>
    <alternativeName>
        <fullName evidence="8">DNA photolyase</fullName>
    </alternativeName>
    <alternativeName>
        <fullName evidence="11">Photoreactivating enzyme</fullName>
    </alternativeName>
</protein>
<feature type="binding site" evidence="12">
    <location>
        <position position="276"/>
    </location>
    <ligand>
        <name>FAD</name>
        <dbReference type="ChEBI" id="CHEBI:57692"/>
    </ligand>
</feature>
<dbReference type="Pfam" id="PF00875">
    <property type="entry name" value="DNA_photolyase"/>
    <property type="match status" value="1"/>
</dbReference>
<dbReference type="PANTHER" id="PTHR11455:SF9">
    <property type="entry name" value="CRYPTOCHROME CIRCADIAN CLOCK 5 ISOFORM X1"/>
    <property type="match status" value="1"/>
</dbReference>
<dbReference type="InterPro" id="IPR036134">
    <property type="entry name" value="Crypto/Photolyase_FAD-like_sf"/>
</dbReference>
<evidence type="ECO:0000256" key="13">
    <source>
        <dbReference type="PIRSR" id="PIRSR602081-2"/>
    </source>
</evidence>
<dbReference type="InterPro" id="IPR014729">
    <property type="entry name" value="Rossmann-like_a/b/a_fold"/>
</dbReference>
<dbReference type="EC" id="4.1.99.3" evidence="3"/>
<evidence type="ECO:0000256" key="4">
    <source>
        <dbReference type="ARBA" id="ARBA00014046"/>
    </source>
</evidence>
<keyword evidence="16" id="KW-0456">Lyase</keyword>
<dbReference type="Gene3D" id="1.10.579.10">
    <property type="entry name" value="DNA Cyclobutane Dipyrimidine Photolyase, subunit A, domain 3"/>
    <property type="match status" value="1"/>
</dbReference>
<dbReference type="FunFam" id="1.10.579.10:FF:000003">
    <property type="entry name" value="Deoxyribodipyrimidine photo-lyase"/>
    <property type="match status" value="1"/>
</dbReference>
<keyword evidence="5 12" id="KW-0285">Flavoprotein</keyword>
<dbReference type="PROSITE" id="PS00691">
    <property type="entry name" value="DNA_PHOTOLYASES_1_2"/>
    <property type="match status" value="1"/>
</dbReference>
<comment type="cofactor">
    <cofactor evidence="1">
        <name>(6R)-5,10-methylene-5,6,7,8-tetrahydrofolate</name>
        <dbReference type="ChEBI" id="CHEBI:15636"/>
    </cofactor>
</comment>
<accession>A0A4R2KWT3</accession>
<feature type="domain" description="Photolyase/cryptochrome alpha/beta" evidence="15">
    <location>
        <begin position="3"/>
        <end position="132"/>
    </location>
</feature>
<dbReference type="Gene3D" id="3.40.50.620">
    <property type="entry name" value="HUPs"/>
    <property type="match status" value="1"/>
</dbReference>
<evidence type="ECO:0000256" key="10">
    <source>
        <dbReference type="ARBA" id="ARBA00059220"/>
    </source>
</evidence>
<dbReference type="GO" id="GO:0003677">
    <property type="term" value="F:DNA binding"/>
    <property type="evidence" value="ECO:0007669"/>
    <property type="project" value="TreeGrafter"/>
</dbReference>
<evidence type="ECO:0000256" key="8">
    <source>
        <dbReference type="ARBA" id="ARBA00031671"/>
    </source>
</evidence>
<comment type="function">
    <text evidence="10">Involved in repair of UV radiation-induced DNA damage. Catalyzes the light-dependent monomerization (300-600 nm) of cyclobutyl pyrimidine dimers (in cis-syn configuration), which are formed between adjacent bases on the same DNA strand upon exposure to ultraviolet radiation.</text>
</comment>
<evidence type="ECO:0000256" key="2">
    <source>
        <dbReference type="ARBA" id="ARBA00005862"/>
    </source>
</evidence>
<sequence length="480" mass="54158">MTSPLIFWFRQDLRTVDLPGLNAAAATGRPLIALYILDDSTPGDWIPGAASRWWLHHSLEALAGALQECGAELILRRGKAPDVLDAVIEETGAEAVYCSRQYEPWAGDLEQALHARFAERGIEFKRFPGHLLHEPGSVRTGAGDPFKVFTPFWRACRALPEPPAPRALPEDLQWHSPLPETEDLKGWQLQPQKPDWAADWLALWTPGAEGAHTRLQRFLEDRVADYGDSRDIPGVAATSGLSPHLHHGEISPRSIWHATQAWAEEHPQSRATADKFLAELGWREFSYHLLVFFPEIPDKAFKPAFEEFPWAGSQKQLRAWQRGQTGYPIVDAGMRELWATGYMHNRVRMVTASFLTKHLLIDWRAGERWFWDTLVDADLASNSCSWQWVAGSGADAAPYFRIFNPTTQGEKFDATGEYVRRWVPELSVLPDKYLHKPWDAPEAVLQEAGLELGKDYPQPIVDHREAREAALAAYGQIKGK</sequence>
<feature type="site" description="Electron transfer via tryptophanyl radical" evidence="13">
    <location>
        <position position="363"/>
    </location>
</feature>
<dbReference type="PRINTS" id="PR00147">
    <property type="entry name" value="DNAPHOTLYASE"/>
</dbReference>
<comment type="cofactor">
    <cofactor evidence="12">
        <name>FAD</name>
        <dbReference type="ChEBI" id="CHEBI:57692"/>
    </cofactor>
    <text evidence="12">Binds 1 FAD per subunit.</text>
</comment>